<name>A0ABN9XT98_9DINO</name>
<keyword evidence="1" id="KW-0472">Membrane</keyword>
<accession>A0ABN9XT98</accession>
<proteinExistence type="predicted"/>
<evidence type="ECO:0000313" key="2">
    <source>
        <dbReference type="EMBL" id="CAK0903245.1"/>
    </source>
</evidence>
<keyword evidence="1" id="KW-1133">Transmembrane helix</keyword>
<feature type="non-terminal residue" evidence="2">
    <location>
        <position position="106"/>
    </location>
</feature>
<reference evidence="2" key="1">
    <citation type="submission" date="2023-10" db="EMBL/GenBank/DDBJ databases">
        <authorList>
            <person name="Chen Y."/>
            <person name="Shah S."/>
            <person name="Dougan E. K."/>
            <person name="Thang M."/>
            <person name="Chan C."/>
        </authorList>
    </citation>
    <scope>NUCLEOTIDE SEQUENCE [LARGE SCALE GENOMIC DNA]</scope>
</reference>
<comment type="caution">
    <text evidence="2">The sequence shown here is derived from an EMBL/GenBank/DDBJ whole genome shotgun (WGS) entry which is preliminary data.</text>
</comment>
<evidence type="ECO:0000313" key="3">
    <source>
        <dbReference type="Proteomes" id="UP001189429"/>
    </source>
</evidence>
<protein>
    <submittedName>
        <fullName evidence="2">Uncharacterized protein</fullName>
    </submittedName>
</protein>
<sequence length="106" mass="10791">MVRQSLTRRGQSPTPSVPLWRVLLPFTPVLALALLGLGLRRTRDLAILCGGTWDLLRSPAGAQPAAPLAPAPVPLAWAPAPAPALALAPPAPAPAPRAQAPAPAAP</sequence>
<feature type="transmembrane region" description="Helical" evidence="1">
    <location>
        <begin position="20"/>
        <end position="39"/>
    </location>
</feature>
<dbReference type="EMBL" id="CAUYUJ010021189">
    <property type="protein sequence ID" value="CAK0903245.1"/>
    <property type="molecule type" value="Genomic_DNA"/>
</dbReference>
<evidence type="ECO:0000256" key="1">
    <source>
        <dbReference type="SAM" id="Phobius"/>
    </source>
</evidence>
<dbReference type="Proteomes" id="UP001189429">
    <property type="component" value="Unassembled WGS sequence"/>
</dbReference>
<keyword evidence="3" id="KW-1185">Reference proteome</keyword>
<keyword evidence="1" id="KW-0812">Transmembrane</keyword>
<gene>
    <name evidence="2" type="ORF">PCOR1329_LOCUS79602</name>
</gene>
<organism evidence="2 3">
    <name type="scientific">Prorocentrum cordatum</name>
    <dbReference type="NCBI Taxonomy" id="2364126"/>
    <lineage>
        <taxon>Eukaryota</taxon>
        <taxon>Sar</taxon>
        <taxon>Alveolata</taxon>
        <taxon>Dinophyceae</taxon>
        <taxon>Prorocentrales</taxon>
        <taxon>Prorocentraceae</taxon>
        <taxon>Prorocentrum</taxon>
    </lineage>
</organism>